<dbReference type="Pfam" id="PF00300">
    <property type="entry name" value="His_Phos_1"/>
    <property type="match status" value="1"/>
</dbReference>
<sequence length="297" mass="33824">MPFAALPGFFRAFESQDSQGVDSSIVDHLELVSHDSWANLYEQIPPDTDTEHYKLVVLARHGQGYHNAAILRYGMEAWDAHWSFLDGDEHGKWLDSKLTDLGKGQVQETGLEVLSPIIEELQMLPHVFFSSPMRRCLETFIGSWGGIFAKNNHHLREQTIPVRVVENIRETLGEHTCDKRVPHSESVKEYQNYKTHAGHTIDWLYDSNYPEQDQLWLEDHRETISELDQRLHAGLSQIFSQLSSDQRFVSITCHSGVIGSALRNFKHPPVQNLNTGKVVCAVVKIDVKKLQENGTSL</sequence>
<dbReference type="InterPro" id="IPR029033">
    <property type="entry name" value="His_PPase_superfam"/>
</dbReference>
<dbReference type="GO" id="GO:0005777">
    <property type="term" value="C:peroxisome"/>
    <property type="evidence" value="ECO:0007669"/>
    <property type="project" value="EnsemblFungi"/>
</dbReference>
<dbReference type="FunFam" id="3.40.50.1240:FF:000054">
    <property type="entry name" value="Putative phosphomutase"/>
    <property type="match status" value="1"/>
</dbReference>
<evidence type="ECO:0008006" key="3">
    <source>
        <dbReference type="Google" id="ProtNLM"/>
    </source>
</evidence>
<dbReference type="FunCoup" id="G8ZLQ5">
    <property type="interactions" value="209"/>
</dbReference>
<dbReference type="OrthoDB" id="496981at2759"/>
<dbReference type="InParanoid" id="G8ZLQ5"/>
<gene>
    <name evidence="1" type="primary">TDEL0A02170</name>
    <name evidence="1" type="ORF">TDEL_0A02170</name>
</gene>
<dbReference type="AlphaFoldDB" id="G8ZLQ5"/>
<dbReference type="GO" id="GO:0016791">
    <property type="term" value="F:phosphatase activity"/>
    <property type="evidence" value="ECO:0007669"/>
    <property type="project" value="TreeGrafter"/>
</dbReference>
<dbReference type="HOGENOM" id="CLU_039184_0_0_1"/>
<evidence type="ECO:0000313" key="1">
    <source>
        <dbReference type="EMBL" id="CCE89549.1"/>
    </source>
</evidence>
<dbReference type="GeneID" id="11503197"/>
<proteinExistence type="predicted"/>
<dbReference type="Proteomes" id="UP000005627">
    <property type="component" value="Chromosome 1"/>
</dbReference>
<evidence type="ECO:0000313" key="2">
    <source>
        <dbReference type="Proteomes" id="UP000005627"/>
    </source>
</evidence>
<organism evidence="1 2">
    <name type="scientific">Torulaspora delbrueckii</name>
    <name type="common">Yeast</name>
    <name type="synonym">Candida colliculosa</name>
    <dbReference type="NCBI Taxonomy" id="4950"/>
    <lineage>
        <taxon>Eukaryota</taxon>
        <taxon>Fungi</taxon>
        <taxon>Dikarya</taxon>
        <taxon>Ascomycota</taxon>
        <taxon>Saccharomycotina</taxon>
        <taxon>Saccharomycetes</taxon>
        <taxon>Saccharomycetales</taxon>
        <taxon>Saccharomycetaceae</taxon>
        <taxon>Torulaspora</taxon>
    </lineage>
</organism>
<dbReference type="EMBL" id="HE616742">
    <property type="protein sequence ID" value="CCE89549.1"/>
    <property type="molecule type" value="Genomic_DNA"/>
</dbReference>
<dbReference type="SMART" id="SM00855">
    <property type="entry name" value="PGAM"/>
    <property type="match status" value="1"/>
</dbReference>
<name>G8ZLQ5_TORDE</name>
<dbReference type="KEGG" id="tdl:TDEL_0A02170"/>
<keyword evidence="2" id="KW-1185">Reference proteome</keyword>
<dbReference type="InterPro" id="IPR050275">
    <property type="entry name" value="PGM_Phosphatase"/>
</dbReference>
<dbReference type="RefSeq" id="XP_003678760.1">
    <property type="nucleotide sequence ID" value="XM_003678712.1"/>
</dbReference>
<dbReference type="SUPFAM" id="SSF53254">
    <property type="entry name" value="Phosphoglycerate mutase-like"/>
    <property type="match status" value="1"/>
</dbReference>
<dbReference type="Gene3D" id="3.40.50.1240">
    <property type="entry name" value="Phosphoglycerate mutase-like"/>
    <property type="match status" value="1"/>
</dbReference>
<dbReference type="eggNOG" id="KOG4754">
    <property type="taxonomic scope" value="Eukaryota"/>
</dbReference>
<dbReference type="InterPro" id="IPR013078">
    <property type="entry name" value="His_Pase_superF_clade-1"/>
</dbReference>
<dbReference type="PANTHER" id="PTHR48100:SF1">
    <property type="entry name" value="HISTIDINE PHOSPHATASE FAMILY PROTEIN-RELATED"/>
    <property type="match status" value="1"/>
</dbReference>
<dbReference type="CDD" id="cd07067">
    <property type="entry name" value="HP_PGM_like"/>
    <property type="match status" value="1"/>
</dbReference>
<reference evidence="1 2" key="1">
    <citation type="journal article" date="2011" name="Proc. Natl. Acad. Sci. U.S.A.">
        <title>Evolutionary erosion of yeast sex chromosomes by mating-type switching accidents.</title>
        <authorList>
            <person name="Gordon J.L."/>
            <person name="Armisen D."/>
            <person name="Proux-Wera E."/>
            <person name="Oheigeartaigh S.S."/>
            <person name="Byrne K.P."/>
            <person name="Wolfe K.H."/>
        </authorList>
    </citation>
    <scope>NUCLEOTIDE SEQUENCE [LARGE SCALE GENOMIC DNA]</scope>
    <source>
        <strain evidence="2">ATCC 10662 / CBS 1146 / NBRC 0425 / NCYC 2629 / NRRL Y-866</strain>
    </source>
</reference>
<dbReference type="PANTHER" id="PTHR48100">
    <property type="entry name" value="BROAD-SPECIFICITY PHOSPHATASE YOR283W-RELATED"/>
    <property type="match status" value="1"/>
</dbReference>
<protein>
    <recommendedName>
        <fullName evidence="3">Phosphoglycerate mutase</fullName>
    </recommendedName>
</protein>
<accession>G8ZLQ5</accession>